<evidence type="ECO:0000313" key="8">
    <source>
        <dbReference type="Proteomes" id="UP001295684"/>
    </source>
</evidence>
<name>A0AAD1XT40_EUPCR</name>
<evidence type="ECO:0000313" key="7">
    <source>
        <dbReference type="EMBL" id="CAI2378808.1"/>
    </source>
</evidence>
<sequence length="265" mass="31038">METLLNEKLRTYCIALKEFVCEDDFGNVDQAKYEQLIASVPFKNKQWAGDAILDTLFDSADERMTDDGDKKILEKLKGLVKSYELCAKDPSSLVHETLFFPNTDNVKSLCRQIEAAKRNLKICVFTITDNKIRDAILNRYEEGIKVQIITDDECMKSEGSDIEYLASKGIEIRTDDSKRNHMHNKFCIIDNNILCTGSFNWTVQAGKRNQENILITDYPFFIHEYREEFKKLWAQFADNEVEPIQYELRGRKKYSRKKARWNNHY</sequence>
<evidence type="ECO:0000256" key="4">
    <source>
        <dbReference type="ARBA" id="ARBA00038012"/>
    </source>
</evidence>
<dbReference type="InterPro" id="IPR001736">
    <property type="entry name" value="PLipase_D/transphosphatidylase"/>
</dbReference>
<evidence type="ECO:0000256" key="2">
    <source>
        <dbReference type="ARBA" id="ARBA00022963"/>
    </source>
</evidence>
<organism evidence="7 8">
    <name type="scientific">Euplotes crassus</name>
    <dbReference type="NCBI Taxonomy" id="5936"/>
    <lineage>
        <taxon>Eukaryota</taxon>
        <taxon>Sar</taxon>
        <taxon>Alveolata</taxon>
        <taxon>Ciliophora</taxon>
        <taxon>Intramacronucleata</taxon>
        <taxon>Spirotrichea</taxon>
        <taxon>Hypotrichia</taxon>
        <taxon>Euplotida</taxon>
        <taxon>Euplotidae</taxon>
        <taxon>Moneuplotes</taxon>
    </lineage>
</organism>
<feature type="domain" description="PLD phosphodiesterase" evidence="6">
    <location>
        <begin position="178"/>
        <end position="205"/>
    </location>
</feature>
<keyword evidence="3" id="KW-0443">Lipid metabolism</keyword>
<evidence type="ECO:0000256" key="1">
    <source>
        <dbReference type="ARBA" id="ARBA00022801"/>
    </source>
</evidence>
<dbReference type="GO" id="GO:0005739">
    <property type="term" value="C:mitochondrion"/>
    <property type="evidence" value="ECO:0007669"/>
    <property type="project" value="TreeGrafter"/>
</dbReference>
<dbReference type="InterPro" id="IPR051406">
    <property type="entry name" value="PLD_domain"/>
</dbReference>
<dbReference type="PANTHER" id="PTHR43856:SF1">
    <property type="entry name" value="MITOCHONDRIAL CARDIOLIPIN HYDROLASE"/>
    <property type="match status" value="1"/>
</dbReference>
<reference evidence="7" key="1">
    <citation type="submission" date="2023-07" db="EMBL/GenBank/DDBJ databases">
        <authorList>
            <consortium name="AG Swart"/>
            <person name="Singh M."/>
            <person name="Singh A."/>
            <person name="Seah K."/>
            <person name="Emmerich C."/>
        </authorList>
    </citation>
    <scope>NUCLEOTIDE SEQUENCE</scope>
    <source>
        <strain evidence="7">DP1</strain>
    </source>
</reference>
<dbReference type="EMBL" id="CAMPGE010020576">
    <property type="protein sequence ID" value="CAI2378808.1"/>
    <property type="molecule type" value="Genomic_DNA"/>
</dbReference>
<gene>
    <name evidence="7" type="ORF">ECRASSUSDP1_LOCUS20208</name>
</gene>
<dbReference type="Proteomes" id="UP001295684">
    <property type="component" value="Unassembled WGS sequence"/>
</dbReference>
<accession>A0AAD1XT40</accession>
<proteinExistence type="inferred from homology"/>
<dbReference type="AlphaFoldDB" id="A0AAD1XT40"/>
<dbReference type="PANTHER" id="PTHR43856">
    <property type="entry name" value="CARDIOLIPIN HYDROLASE"/>
    <property type="match status" value="1"/>
</dbReference>
<keyword evidence="1" id="KW-0378">Hydrolase</keyword>
<dbReference type="GO" id="GO:0016891">
    <property type="term" value="F:RNA endonuclease activity producing 5'-phosphomonoesters, hydrolytic mechanism"/>
    <property type="evidence" value="ECO:0007669"/>
    <property type="project" value="TreeGrafter"/>
</dbReference>
<comment type="caution">
    <text evidence="7">The sequence shown here is derived from an EMBL/GenBank/DDBJ whole genome shotgun (WGS) entry which is preliminary data.</text>
</comment>
<evidence type="ECO:0000256" key="5">
    <source>
        <dbReference type="ARBA" id="ARBA00040549"/>
    </source>
</evidence>
<keyword evidence="2" id="KW-0442">Lipid degradation</keyword>
<keyword evidence="8" id="KW-1185">Reference proteome</keyword>
<evidence type="ECO:0000256" key="3">
    <source>
        <dbReference type="ARBA" id="ARBA00023098"/>
    </source>
</evidence>
<dbReference type="GO" id="GO:0016042">
    <property type="term" value="P:lipid catabolic process"/>
    <property type="evidence" value="ECO:0007669"/>
    <property type="project" value="UniProtKB-KW"/>
</dbReference>
<dbReference type="Pfam" id="PF13091">
    <property type="entry name" value="PLDc_2"/>
    <property type="match status" value="1"/>
</dbReference>
<protein>
    <recommendedName>
        <fullName evidence="5">Mitochondrial cardiolipin hydrolase</fullName>
    </recommendedName>
</protein>
<dbReference type="InterPro" id="IPR025202">
    <property type="entry name" value="PLD-like_dom"/>
</dbReference>
<dbReference type="Gene3D" id="3.30.870.10">
    <property type="entry name" value="Endonuclease Chain A"/>
    <property type="match status" value="1"/>
</dbReference>
<dbReference type="SUPFAM" id="SSF56024">
    <property type="entry name" value="Phospholipase D/nuclease"/>
    <property type="match status" value="1"/>
</dbReference>
<dbReference type="PROSITE" id="PS50035">
    <property type="entry name" value="PLD"/>
    <property type="match status" value="1"/>
</dbReference>
<dbReference type="CDD" id="cd09171">
    <property type="entry name" value="PLDc_vPLD6_like"/>
    <property type="match status" value="1"/>
</dbReference>
<comment type="similarity">
    <text evidence="4">Belongs to the phospholipase D family. MitoPLD/Zucchini subfamily.</text>
</comment>
<evidence type="ECO:0000259" key="6">
    <source>
        <dbReference type="PROSITE" id="PS50035"/>
    </source>
</evidence>